<dbReference type="Proteomes" id="UP000283210">
    <property type="component" value="Chromosome 3"/>
</dbReference>
<dbReference type="GO" id="GO:2000134">
    <property type="term" value="P:negative regulation of G1/S transition of mitotic cell cycle"/>
    <property type="evidence" value="ECO:0007669"/>
    <property type="project" value="TreeGrafter"/>
</dbReference>
<dbReference type="OrthoDB" id="844594at2759"/>
<evidence type="ECO:0000313" key="4">
    <source>
        <dbReference type="Proteomes" id="UP000283210"/>
    </source>
</evidence>
<reference evidence="3 4" key="1">
    <citation type="submission" date="2018-11" db="EMBL/GenBank/DDBJ databases">
        <authorList>
            <person name="Lopez-Roques C."/>
            <person name="Donnadieu C."/>
            <person name="Bouchez O."/>
            <person name="Klopp C."/>
            <person name="Cabau C."/>
            <person name="Zahm M."/>
        </authorList>
    </citation>
    <scope>NUCLEOTIDE SEQUENCE [LARGE SCALE GENOMIC DNA]</scope>
    <source>
        <strain evidence="3">RS831</strain>
        <tissue evidence="3">Whole body</tissue>
    </source>
</reference>
<dbReference type="GO" id="GO:0006357">
    <property type="term" value="P:regulation of transcription by RNA polymerase II"/>
    <property type="evidence" value="ECO:0007669"/>
    <property type="project" value="InterPro"/>
</dbReference>
<dbReference type="GO" id="GO:0005634">
    <property type="term" value="C:nucleus"/>
    <property type="evidence" value="ECO:0007669"/>
    <property type="project" value="InterPro"/>
</dbReference>
<keyword evidence="4" id="KW-1185">Reference proteome</keyword>
<name>A0A437DJ33_ORYJA</name>
<accession>A0A437DJ33</accession>
<gene>
    <name evidence="3" type="ORF">OJAV_G00025690</name>
</gene>
<dbReference type="SMART" id="SM01368">
    <property type="entry name" value="RB_A"/>
    <property type="match status" value="1"/>
</dbReference>
<dbReference type="Pfam" id="PF01858">
    <property type="entry name" value="RB_A"/>
    <property type="match status" value="1"/>
</dbReference>
<dbReference type="GO" id="GO:0000785">
    <property type="term" value="C:chromatin"/>
    <property type="evidence" value="ECO:0007669"/>
    <property type="project" value="TreeGrafter"/>
</dbReference>
<feature type="domain" description="Retinoblastoma-associated protein A-box" evidence="2">
    <location>
        <begin position="4"/>
        <end position="175"/>
    </location>
</feature>
<evidence type="ECO:0000259" key="2">
    <source>
        <dbReference type="SMART" id="SM01368"/>
    </source>
</evidence>
<dbReference type="PANTHER" id="PTHR13742">
    <property type="entry name" value="RETINOBLASTOMA-ASSOCIATED PROTEIN RB -RELATED"/>
    <property type="match status" value="1"/>
</dbReference>
<dbReference type="InterPro" id="IPR028309">
    <property type="entry name" value="RB_fam"/>
</dbReference>
<evidence type="ECO:0000313" key="3">
    <source>
        <dbReference type="EMBL" id="RVE74780.1"/>
    </source>
</evidence>
<organism evidence="3 4">
    <name type="scientific">Oryzias javanicus</name>
    <name type="common">Javanese ricefish</name>
    <name type="synonym">Aplocheilus javanicus</name>
    <dbReference type="NCBI Taxonomy" id="123683"/>
    <lineage>
        <taxon>Eukaryota</taxon>
        <taxon>Metazoa</taxon>
        <taxon>Chordata</taxon>
        <taxon>Craniata</taxon>
        <taxon>Vertebrata</taxon>
        <taxon>Euteleostomi</taxon>
        <taxon>Actinopterygii</taxon>
        <taxon>Neopterygii</taxon>
        <taxon>Teleostei</taxon>
        <taxon>Neoteleostei</taxon>
        <taxon>Acanthomorphata</taxon>
        <taxon>Ovalentaria</taxon>
        <taxon>Atherinomorphae</taxon>
        <taxon>Beloniformes</taxon>
        <taxon>Adrianichthyidae</taxon>
        <taxon>Oryziinae</taxon>
        <taxon>Oryzias</taxon>
    </lineage>
</organism>
<sequence>MATTPQGGDEEQRDSGPSEHLRDWSKDLTEEVKTRLDGILKEFLQNYKHREEDESRKDLAEKCCHQARICCYGVLKKMSEMKRLSDNSGLLSDDFLHRRLVACYLLVHIASKHLPCDFPWLLRVLRLTPYHLIKVFGLVMTLDHHYNVHKHLSQVRRQILERLAWTSDSPLWEKIQANGGRFPLIQQVMSQSLLESSESVDSDCHQPQDHVTLETYFSSNDNEEHSPAVNKLEKNNSLHQFSRMVYTLAAARLEDLRCKLKLSDDLRRTIWTCFENSLVQYPRLMENHHLDQLLFSSIFITAQVTQTKLTVSDITAAYSSLPYSTESICKEMLIADSVLENQVTGDVLTPSSPREEERSSFVSFYRDYSSKMQNFAKQFDLACGGDTPPSSPYPKCQKDFSLRYRVPNTNLFISRLNKDSPSLSTPTHTFMFGSSPAESICKINKVGAKIPIKGRALSFKEEDEEDEPPAKRRQTDAQSVLHHRLTEVFEDRSKVLNHVRV</sequence>
<feature type="region of interest" description="Disordered" evidence="1">
    <location>
        <begin position="459"/>
        <end position="479"/>
    </location>
</feature>
<feature type="region of interest" description="Disordered" evidence="1">
    <location>
        <begin position="1"/>
        <end position="25"/>
    </location>
</feature>
<dbReference type="InterPro" id="IPR002720">
    <property type="entry name" value="RB_A"/>
</dbReference>
<dbReference type="Gene3D" id="1.10.472.10">
    <property type="entry name" value="Cyclin-like"/>
    <property type="match status" value="2"/>
</dbReference>
<dbReference type="InterPro" id="IPR036915">
    <property type="entry name" value="Cyclin-like_sf"/>
</dbReference>
<dbReference type="GO" id="GO:0005667">
    <property type="term" value="C:transcription regulator complex"/>
    <property type="evidence" value="ECO:0007669"/>
    <property type="project" value="TreeGrafter"/>
</dbReference>
<dbReference type="AlphaFoldDB" id="A0A437DJ33"/>
<dbReference type="InterPro" id="IPR002719">
    <property type="entry name" value="RB_B"/>
</dbReference>
<dbReference type="GO" id="GO:0030154">
    <property type="term" value="P:cell differentiation"/>
    <property type="evidence" value="ECO:0007669"/>
    <property type="project" value="TreeGrafter"/>
</dbReference>
<protein>
    <recommendedName>
        <fullName evidence="2">Retinoblastoma-associated protein A-box domain-containing protein</fullName>
    </recommendedName>
</protein>
<evidence type="ECO:0000256" key="1">
    <source>
        <dbReference type="SAM" id="MobiDB-lite"/>
    </source>
</evidence>
<dbReference type="PANTHER" id="PTHR13742:SF17">
    <property type="entry name" value="RE32990P-RELATED"/>
    <property type="match status" value="1"/>
</dbReference>
<dbReference type="Pfam" id="PF01857">
    <property type="entry name" value="RB_B"/>
    <property type="match status" value="1"/>
</dbReference>
<dbReference type="SUPFAM" id="SSF47954">
    <property type="entry name" value="Cyclin-like"/>
    <property type="match status" value="2"/>
</dbReference>
<dbReference type="EMBL" id="CM012439">
    <property type="protein sequence ID" value="RVE74780.1"/>
    <property type="molecule type" value="Genomic_DNA"/>
</dbReference>
<reference evidence="3 4" key="2">
    <citation type="submission" date="2019-01" db="EMBL/GenBank/DDBJ databases">
        <title>A chromosome length genome reference of the Java medaka (oryzias javanicus).</title>
        <authorList>
            <person name="Herpin A."/>
            <person name="Takehana Y."/>
            <person name="Naruse K."/>
            <person name="Ansai S."/>
            <person name="Kawaguchi M."/>
        </authorList>
    </citation>
    <scope>NUCLEOTIDE SEQUENCE [LARGE SCALE GENOMIC DNA]</scope>
    <source>
        <strain evidence="3">RS831</strain>
        <tissue evidence="3">Whole body</tissue>
    </source>
</reference>
<dbReference type="GO" id="GO:0000977">
    <property type="term" value="F:RNA polymerase II transcription regulatory region sequence-specific DNA binding"/>
    <property type="evidence" value="ECO:0007669"/>
    <property type="project" value="TreeGrafter"/>
</dbReference>
<feature type="compositionally biased region" description="Basic and acidic residues" evidence="1">
    <location>
        <begin position="13"/>
        <end position="25"/>
    </location>
</feature>
<proteinExistence type="predicted"/>